<feature type="domain" description="Outer membrane channel protein CpnT-like N-terminal" evidence="3">
    <location>
        <begin position="22"/>
        <end position="141"/>
    </location>
</feature>
<evidence type="ECO:0000313" key="5">
    <source>
        <dbReference type="Proteomes" id="UP000635387"/>
    </source>
</evidence>
<feature type="compositionally biased region" description="Low complexity" evidence="1">
    <location>
        <begin position="3143"/>
        <end position="3159"/>
    </location>
</feature>
<reference evidence="5" key="1">
    <citation type="journal article" date="2019" name="Int. J. Syst. Evol. Microbiol.">
        <title>The Global Catalogue of Microorganisms (GCM) 10K type strain sequencing project: providing services to taxonomists for standard genome sequencing and annotation.</title>
        <authorList>
            <consortium name="The Broad Institute Genomics Platform"/>
            <consortium name="The Broad Institute Genome Sequencing Center for Infectious Disease"/>
            <person name="Wu L."/>
            <person name="Ma J."/>
        </authorList>
    </citation>
    <scope>NUCLEOTIDE SEQUENCE [LARGE SCALE GENOMIC DNA]</scope>
    <source>
        <strain evidence="5">CGMCC 4.7683</strain>
    </source>
</reference>
<feature type="region of interest" description="Disordered" evidence="1">
    <location>
        <begin position="578"/>
        <end position="606"/>
    </location>
</feature>
<keyword evidence="2" id="KW-0472">Membrane</keyword>
<organism evidence="4 5">
    <name type="scientific">Amycolatopsis oliviviridis</name>
    <dbReference type="NCBI Taxonomy" id="1471590"/>
    <lineage>
        <taxon>Bacteria</taxon>
        <taxon>Bacillati</taxon>
        <taxon>Actinomycetota</taxon>
        <taxon>Actinomycetes</taxon>
        <taxon>Pseudonocardiales</taxon>
        <taxon>Pseudonocardiaceae</taxon>
        <taxon>Amycolatopsis</taxon>
    </lineage>
</organism>
<feature type="compositionally biased region" description="Low complexity" evidence="1">
    <location>
        <begin position="1973"/>
        <end position="1984"/>
    </location>
</feature>
<feature type="region of interest" description="Disordered" evidence="1">
    <location>
        <begin position="3130"/>
        <end position="3169"/>
    </location>
</feature>
<name>A0ABQ3MBB5_9PSEU</name>
<dbReference type="EMBL" id="BNAY01000018">
    <property type="protein sequence ID" value="GHH38428.1"/>
    <property type="molecule type" value="Genomic_DNA"/>
</dbReference>
<feature type="compositionally biased region" description="Basic and acidic residues" evidence="1">
    <location>
        <begin position="2035"/>
        <end position="2045"/>
    </location>
</feature>
<dbReference type="Pfam" id="PF25547">
    <property type="entry name" value="WXG100_2"/>
    <property type="match status" value="1"/>
</dbReference>
<protein>
    <recommendedName>
        <fullName evidence="3">Outer membrane channel protein CpnT-like N-terminal domain-containing protein</fullName>
    </recommendedName>
</protein>
<feature type="transmembrane region" description="Helical" evidence="2">
    <location>
        <begin position="117"/>
        <end position="141"/>
    </location>
</feature>
<gene>
    <name evidence="4" type="ORF">GCM10017790_84170</name>
</gene>
<evidence type="ECO:0000256" key="2">
    <source>
        <dbReference type="SAM" id="Phobius"/>
    </source>
</evidence>
<keyword evidence="2" id="KW-1133">Transmembrane helix</keyword>
<evidence type="ECO:0000256" key="1">
    <source>
        <dbReference type="SAM" id="MobiDB-lite"/>
    </source>
</evidence>
<dbReference type="InterPro" id="IPR057746">
    <property type="entry name" value="CpnT-like_N"/>
</dbReference>
<feature type="compositionally biased region" description="Basic and acidic residues" evidence="1">
    <location>
        <begin position="578"/>
        <end position="587"/>
    </location>
</feature>
<evidence type="ECO:0000259" key="3">
    <source>
        <dbReference type="Pfam" id="PF25547"/>
    </source>
</evidence>
<sequence>MAGGSVKLPPELQKFFLVTLGMSWPEGNDVALSVLERAWREFEVAAGEYQDALRASGAGVDAALVGQTGEFFASYLGRDVVSGVEALGEASGSLAGMAKTAAADVVKAKVMMVAMAAMALATIVHLLATLIFAFMAGAAILTARAALMAVWRALVAKMRALAGLSLTKELGVQVAKGVGRALVPVAGFAAAGAGIMGGLDLSIQLGQIAAGKRAELDGKSLLGTFVGGALGGAFAGIFHAGAVWLRGVALEGAGQAAGRVAAEAAEDVVAKVAAKEAADAVDDAVPGGVTGKTGGEKAPEATAGGEKAVESPKRVIPGSVEALGHLSYGAGQVGVVFITAPVINAATGSPHASPWLGMLGALSGFGGGRNGSSGSGAGSLDAVMTALDHLPSAPRLKIPAADIKTDGLTTGERLFLEPPPSYADTIDRQSEASPITTVLEESPATAVAPIAGERTSISAPLPLAPGVGIAFVDPAYLGNVTKAFAGHAPGVLPIAVHHRDGSVILPDSSGRPVPRDYGRFTGELAGLAPWGEISKIELYACDVTPENVAGLNTALRTVPALAHITLTPHRVNERVHILPDGSDRSGDVPDLPPGTLTLAPGTPPPLDGLTWRPPLSAAAGPQDLNGYIRQRGIVSPRNFDAVLSNGGLPPELWTAVRDEVVADTGPPPVSWVRSWAEGMESASGALGLHYRPSDVARASGALLNEHEIAQTWGRARVTFESALDVRGGLDQADSLAVRSMIEGFVDAAVQARPNALPQVQAGVFVGPDSTTGLTELGRLIEWSVRSRLGEYPADVVTPSADVLLTRVAVSALTRPVADGRIGVVQIRVDGQRGLSGLYGPKAYASPQNLLPAELSAELAGARAALPTVGDAPALAEARAIMNRYHQPPRVFVEREPSRLHQAHGERHEAATLLVAWELFNYFDQVAAESRARQLIDFVGWPRQSGILGGSVSIPEPATAEAGPSSAEPALVAANMYGEENLIALLPDDVDPAVPRTAWRNSSVHSMRYILRESGHGDTDPSRPAETAELARWARVTGDRRPTPLVLALWQGDSGFRVGRENLDPAETVRYLQKSAVFQRFQSDSPRPPLVLLMDGGDGELTAEFLGALSARMGPVHSFLYQGPSHFEPEGTIRVPREAEFTETFGVRLDDVQYVNEGVAFSFFETGYQTEVDGAGEVAAAAIMEWGATHDGPFPTVVVLPGDDTMVPIGLRGDDVRVPAGGEDIARLYLEEEGTREELAADPDWPILLVADFPHGEARPGDVRFDFSAALAREGFFNPVYATTRHAPEAGRVFPLVSGLYADRVELDFVAQPDEEPTVVFVRHEGDDAALDAVRSWGEHEDAAGVRSVEGPDGEDVPVPWSNAVPIFVKPDADGRVHLVRSDGRPATGGLGAALRDSGRVRSALGSFADGRAPHLEWTPLLVPLEGRITGLGEFARVLADGGYSRAIYAARGPVVLNDDGTITLTEAGFDHVPAVPPDLARVVSFPLANARLGVHGQFFPRDATDMLVQWRVGASTGPVSGQLYFSETSETAGPLYFDTFLAPGGEPSWRTVVHGGPGWIEVALSTGRPFELGDRFALEGDAAGATLFGSAVYRMAQPDPHRPYWMLACESAANTKLTRAIESRWGTGPVLGLTDTANFRWTGDAVHVNNGGHLTAVNRPHLRNPDLGQLAAGHIGPQRIERRDGSDLGSDVLELSRRAARASAWRLANGGEPAAIRIAVRGGAEADGLAWGERLAADLRAAADEEAASLTSHYRLPDVRERSPETVVAFEDGGQRPMVADVEVILSEGDFGADALNPRYLDGMETAFAALTPAARGVPGPVAVLELPRGLGVAFVDPAHTGNVTKAFAAHEEGVLPVAVHHREGRWVLPEGRATSRQFADALVALPASRVTWPEITRLRLYACYLTPGIVTGLQAAMREIPALEHVTVSAAHSGVRVHFLPDGDIVTGAVRDLPKGTLTLARGDENAGSGGTSRRSARQAAASLLTGVREALSTVTHRPRRKGKEAAESSRPATPREVPGSPAADDGSLYVRPRTPDRHSRENEPPPLDVVSFRPPLAEQPGPKTWYDYVLRRGIAGEGKLAEVVEGLAEDLGAGLTRVRPLPTELWELVRDQVELDPIPAGWVRPWAEAMNTRLDRNLPWDDEDDVVNASAHLLDDAEVSQAWGGARVAYELSDHGGGRADWKHIERMLNGFVDAAVQARPDALPRVTASISQDYGGYYGPSRLRSAVEKAITSRLAEYPPGAVMVSAEQLLARVSLSVGPRDNKNRGMVRVRVDGQRALSGLYGPVAYSDADNPLGEHQRRLTVNWKTLKESRALATSVLRGLAPDDPVFSEARDIINRTQEPPREDGARHPLRVHRAHRSRYAVAVDIVAWQLAMARADVTRAGWFRENAWRFAVGMRSYLAWPRQSVFSGGVRVLPAPSPAGGEVAVLALPYRTGVAFVDPGYAVNVAQAFTDRNIVVREVPVVVHHRNGQFELPRRGRGPVPHDSTQFAEVLAKLPGGVVYWPDATDIHLYACDLTPEIVGDLEAAVKAVPALNHLTVSAPKQGSALHLRTDGTFDQGDRAVQPPGTLTLARASGSKPSRSARAALSSFSTGLRQALTRRPGRDRTAAAESWPRWPDEIPPFTRPQDEVVPSDVLAFRPPRDLRARPSTLYEYVLQRGLAGEGRVGALMDSYLADGIESPLPAELWTMVADEVRRDPIPVHWVRSWAEKYPVTSTRTAAEDSGLLLNETEVELGWGVARTGHATWLTRAFDLSPIPRMLAGFVDAAVQAPPDDLPRVAGRVFVDAGSSWEVAELRALVRSSIESRLAAYPPGSVTVSVERLLGRLAITAVTRPQGDPLIGVVQVRVDGQRSLSGLYGPGAYFDPDNPSHRHARYSVEHEERVRAELARLRPDDPVFTEARGLMDRLYEPPRDFAGQEPPLLHRLHRKRYQVVLERIAMQLARAQRLTPRQHYVAMSRQHLHEYVDFVGWPRMSAILGGARAMFAPSGAGGEVAALPLRHNAGIAFVEPRYATNVALTFARHPRDTMPVAVHHRQGRWVLPDAGGTPVPHDHGQFAAVLANLPAGLISWGGISWIDLLACDLRDEDVAGLNDALRAVPALSHITATAVWAGTRIHLVSDGRALRGEHADLPPGTLTLTPADSSGTSSSDAGTPPAGVLAWRPGGPDRTLNDLTRRLSIANETNFSRFMQPGRFGSLAPELWRLIQEQVAADASPTPRSWARSWIETMDSVRSPEGDVYRSEDLAAASGILNAWEVDQARGRAREAFEGRLGDDGELDRDSVASIELMVDGFVDAAVRANPDALPMIQAVVFAEQGSTGGTTLVRSLVEAQIRFRLSQYPADALRTPMERLLSRVSFSLRTPQAGDERIGKVEVRVDGQREVSGLYGPAAFSDPDDPLPLHRDELEEARRDLADVDRNGPVFLDARRIMNRFHQPPRVFAGEEPRIHQAHRERHQAATDLVAWDLTKPPHRYIDDNVRLARQRAQALLGPVGWPR</sequence>
<feature type="region of interest" description="Disordered" evidence="1">
    <location>
        <begin position="285"/>
        <end position="310"/>
    </location>
</feature>
<evidence type="ECO:0000313" key="4">
    <source>
        <dbReference type="EMBL" id="GHH38428.1"/>
    </source>
</evidence>
<feature type="transmembrane region" description="Helical" evidence="2">
    <location>
        <begin position="221"/>
        <end position="245"/>
    </location>
</feature>
<feature type="region of interest" description="Disordered" evidence="1">
    <location>
        <begin position="1960"/>
        <end position="2058"/>
    </location>
</feature>
<accession>A0ABQ3MBB5</accession>
<keyword evidence="5" id="KW-1185">Reference proteome</keyword>
<comment type="caution">
    <text evidence="4">The sequence shown here is derived from an EMBL/GenBank/DDBJ whole genome shotgun (WGS) entry which is preliminary data.</text>
</comment>
<dbReference type="Proteomes" id="UP000635387">
    <property type="component" value="Unassembled WGS sequence"/>
</dbReference>
<dbReference type="RefSeq" id="WP_191260026.1">
    <property type="nucleotide sequence ID" value="NZ_BNAY01000018.1"/>
</dbReference>
<proteinExistence type="predicted"/>
<feature type="region of interest" description="Disordered" evidence="1">
    <location>
        <begin position="2603"/>
        <end position="2632"/>
    </location>
</feature>
<keyword evidence="2" id="KW-0812">Transmembrane</keyword>